<protein>
    <submittedName>
        <fullName evidence="1">Uncharacterized protein</fullName>
    </submittedName>
</protein>
<gene>
    <name evidence="1" type="ORF">E2C01_056068</name>
</gene>
<proteinExistence type="predicted"/>
<organism evidence="1 2">
    <name type="scientific">Portunus trituberculatus</name>
    <name type="common">Swimming crab</name>
    <name type="synonym">Neptunus trituberculatus</name>
    <dbReference type="NCBI Taxonomy" id="210409"/>
    <lineage>
        <taxon>Eukaryota</taxon>
        <taxon>Metazoa</taxon>
        <taxon>Ecdysozoa</taxon>
        <taxon>Arthropoda</taxon>
        <taxon>Crustacea</taxon>
        <taxon>Multicrustacea</taxon>
        <taxon>Malacostraca</taxon>
        <taxon>Eumalacostraca</taxon>
        <taxon>Eucarida</taxon>
        <taxon>Decapoda</taxon>
        <taxon>Pleocyemata</taxon>
        <taxon>Brachyura</taxon>
        <taxon>Eubrachyura</taxon>
        <taxon>Portunoidea</taxon>
        <taxon>Portunidae</taxon>
        <taxon>Portuninae</taxon>
        <taxon>Portunus</taxon>
    </lineage>
</organism>
<sequence length="79" mass="8593">MNSAKTRESRALSHQKPKFACGHDAAMAHVRDTSRTRLRITVKRQVVVVVVVVVAVKGEASKDVVLRYVAAAVALPVRS</sequence>
<dbReference type="AlphaFoldDB" id="A0A5B7GWV9"/>
<keyword evidence="2" id="KW-1185">Reference proteome</keyword>
<dbReference type="Proteomes" id="UP000324222">
    <property type="component" value="Unassembled WGS sequence"/>
</dbReference>
<name>A0A5B7GWV9_PORTR</name>
<accession>A0A5B7GWV9</accession>
<evidence type="ECO:0000313" key="1">
    <source>
        <dbReference type="EMBL" id="MPC61989.1"/>
    </source>
</evidence>
<comment type="caution">
    <text evidence="1">The sequence shown here is derived from an EMBL/GenBank/DDBJ whole genome shotgun (WGS) entry which is preliminary data.</text>
</comment>
<evidence type="ECO:0000313" key="2">
    <source>
        <dbReference type="Proteomes" id="UP000324222"/>
    </source>
</evidence>
<dbReference type="EMBL" id="VSRR010019186">
    <property type="protein sequence ID" value="MPC61989.1"/>
    <property type="molecule type" value="Genomic_DNA"/>
</dbReference>
<reference evidence="1 2" key="1">
    <citation type="submission" date="2019-05" db="EMBL/GenBank/DDBJ databases">
        <title>Another draft genome of Portunus trituberculatus and its Hox gene families provides insights of decapod evolution.</title>
        <authorList>
            <person name="Jeong J.-H."/>
            <person name="Song I."/>
            <person name="Kim S."/>
            <person name="Choi T."/>
            <person name="Kim D."/>
            <person name="Ryu S."/>
            <person name="Kim W."/>
        </authorList>
    </citation>
    <scope>NUCLEOTIDE SEQUENCE [LARGE SCALE GENOMIC DNA]</scope>
    <source>
        <tissue evidence="1">Muscle</tissue>
    </source>
</reference>